<keyword evidence="9" id="KW-1185">Reference proteome</keyword>
<dbReference type="Pfam" id="PF00491">
    <property type="entry name" value="Arginase"/>
    <property type="match status" value="1"/>
</dbReference>
<keyword evidence="4 5" id="KW-0464">Manganese</keyword>
<dbReference type="NCBIfam" id="TIGR01227">
    <property type="entry name" value="hutG"/>
    <property type="match status" value="1"/>
</dbReference>
<feature type="binding site" evidence="5">
    <location>
        <position position="136"/>
    </location>
    <ligand>
        <name>Mn(2+)</name>
        <dbReference type="ChEBI" id="CHEBI:29035"/>
        <label>1</label>
    </ligand>
</feature>
<comment type="function">
    <text evidence="5">Catalyzes the conversion of N-formimidoyl-L-glutamate to L-glutamate and formamide.</text>
</comment>
<evidence type="ECO:0000313" key="8">
    <source>
        <dbReference type="EMBL" id="MFH6772502.1"/>
    </source>
</evidence>
<evidence type="ECO:0000256" key="6">
    <source>
        <dbReference type="NCBIfam" id="TIGR01227"/>
    </source>
</evidence>
<dbReference type="PANTHER" id="PTHR11358:SF35">
    <property type="entry name" value="FORMIMIDOYLGLUTAMASE"/>
    <property type="match status" value="1"/>
</dbReference>
<gene>
    <name evidence="5 8" type="primary">hutG</name>
    <name evidence="8" type="ORF">V8G58_11205</name>
</gene>
<dbReference type="GO" id="GO:0050415">
    <property type="term" value="F:formimidoylglutamase activity"/>
    <property type="evidence" value="ECO:0007669"/>
    <property type="project" value="UniProtKB-EC"/>
</dbReference>
<dbReference type="InterPro" id="IPR005923">
    <property type="entry name" value="HutG"/>
</dbReference>
<evidence type="ECO:0000313" key="9">
    <source>
        <dbReference type="Proteomes" id="UP001610100"/>
    </source>
</evidence>
<feature type="binding site" evidence="5">
    <location>
        <position position="163"/>
    </location>
    <ligand>
        <name>Mn(2+)</name>
        <dbReference type="ChEBI" id="CHEBI:29035"/>
        <label>2</label>
    </ligand>
</feature>
<feature type="binding site" evidence="5">
    <location>
        <position position="259"/>
    </location>
    <ligand>
        <name>Mn(2+)</name>
        <dbReference type="ChEBI" id="CHEBI:29035"/>
        <label>2</label>
    </ligand>
</feature>
<keyword evidence="1 5" id="KW-0479">Metal-binding</keyword>
<comment type="cofactor">
    <cofactor evidence="5">
        <name>Mn(2+)</name>
        <dbReference type="ChEBI" id="CHEBI:29035"/>
    </cofactor>
    <text evidence="5">Binds 2 manganese ions per subunit.</text>
</comment>
<dbReference type="SUPFAM" id="SSF52768">
    <property type="entry name" value="Arginase/deacetylase"/>
    <property type="match status" value="1"/>
</dbReference>
<dbReference type="InterPro" id="IPR023696">
    <property type="entry name" value="Ureohydrolase_dom_sf"/>
</dbReference>
<dbReference type="InterPro" id="IPR006035">
    <property type="entry name" value="Ureohydrolase"/>
</dbReference>
<protein>
    <recommendedName>
        <fullName evidence="5 6">Formimidoylglutamase</fullName>
        <ecNumber evidence="5 6">3.5.3.8</ecNumber>
    </recommendedName>
    <alternativeName>
        <fullName evidence="5">Formiminoglutamase</fullName>
    </alternativeName>
    <alternativeName>
        <fullName evidence="5">Formiminoglutamate hydrolase</fullName>
    </alternativeName>
</protein>
<feature type="binding site" evidence="5">
    <location>
        <position position="257"/>
    </location>
    <ligand>
        <name>Mn(2+)</name>
        <dbReference type="ChEBI" id="CHEBI:29035"/>
        <label>1</label>
    </ligand>
</feature>
<feature type="binding site" evidence="5">
    <location>
        <position position="165"/>
    </location>
    <ligand>
        <name>Mn(2+)</name>
        <dbReference type="ChEBI" id="CHEBI:29035"/>
        <label>2</label>
    </ligand>
</feature>
<comment type="pathway">
    <text evidence="5">Amino-acid degradation; L-histidine degradation into L-glutamate; L-glutamate from N-formimidoyl-L-glutamate (hydrolase route): step 1/1.</text>
</comment>
<organism evidence="8 9">
    <name type="scientific">Gaetbulibacter aestuarii</name>
    <dbReference type="NCBI Taxonomy" id="1502358"/>
    <lineage>
        <taxon>Bacteria</taxon>
        <taxon>Pseudomonadati</taxon>
        <taxon>Bacteroidota</taxon>
        <taxon>Flavobacteriia</taxon>
        <taxon>Flavobacteriales</taxon>
        <taxon>Flavobacteriaceae</taxon>
        <taxon>Gaetbulibacter</taxon>
    </lineage>
</organism>
<keyword evidence="3 5" id="KW-0369">Histidine metabolism</keyword>
<comment type="catalytic activity">
    <reaction evidence="5">
        <text>N-formimidoyl-L-glutamate + H2O = formamide + L-glutamate</text>
        <dbReference type="Rhea" id="RHEA:22492"/>
        <dbReference type="ChEBI" id="CHEBI:15377"/>
        <dbReference type="ChEBI" id="CHEBI:16397"/>
        <dbReference type="ChEBI" id="CHEBI:29985"/>
        <dbReference type="ChEBI" id="CHEBI:58928"/>
        <dbReference type="EC" id="3.5.3.8"/>
    </reaction>
</comment>
<dbReference type="EC" id="3.5.3.8" evidence="5 6"/>
<sequence length="332" mass="36499">MSKDLQHTNYNPGKPDHWSGRKISESLGVQYWYQAVVCKAISELKNLESGGFGLLGYACDEGVKRNQGRVGAVEGPKVLRGKLGKVAWHHETKTVYDFGTVLCKDSDLEACRETFSESIANMISNRIFPIGLGGGHDMAYAHFMGIKKACENQNKRIGIINFDAHFDLRPIEESPNSGTPFNQINSVLKKENKPFDYFVLGIQKGSNTKQLFEIAKAEQVKVVYAEECLSDKSSLEAIKSKLNAFIASVDTLYITIDLDGFSSAYAPGVSAPSPLGFSPDFVFNILGFLLNSEKVIALDIAELNPKYDRDGQTAILASRLVDFVVGNAPRSL</sequence>
<evidence type="ECO:0000256" key="7">
    <source>
        <dbReference type="PROSITE-ProRule" id="PRU00742"/>
    </source>
</evidence>
<feature type="binding site" evidence="5">
    <location>
        <position position="167"/>
    </location>
    <ligand>
        <name>Mn(2+)</name>
        <dbReference type="ChEBI" id="CHEBI:29035"/>
        <label>1</label>
    </ligand>
</feature>
<dbReference type="RefSeq" id="WP_344738096.1">
    <property type="nucleotide sequence ID" value="NZ_BAABAY010000001.1"/>
</dbReference>
<dbReference type="HAMAP" id="MF_00737">
    <property type="entry name" value="Formimidoylglutam"/>
    <property type="match status" value="1"/>
</dbReference>
<feature type="binding site" evidence="5">
    <location>
        <position position="257"/>
    </location>
    <ligand>
        <name>Mn(2+)</name>
        <dbReference type="ChEBI" id="CHEBI:29035"/>
        <label>2</label>
    </ligand>
</feature>
<comment type="similarity">
    <text evidence="5 7">Belongs to the arginase family.</text>
</comment>
<evidence type="ECO:0000256" key="3">
    <source>
        <dbReference type="ARBA" id="ARBA00022808"/>
    </source>
</evidence>
<evidence type="ECO:0000256" key="5">
    <source>
        <dbReference type="HAMAP-Rule" id="MF_00737"/>
    </source>
</evidence>
<proteinExistence type="inferred from homology"/>
<reference evidence="8 9" key="1">
    <citation type="submission" date="2024-02" db="EMBL/GenBank/DDBJ databases">
        <title>A Gaetbulibacter species isolated from tidal flats and genomic insights of their niches.</title>
        <authorList>
            <person name="Ye Y."/>
        </authorList>
    </citation>
    <scope>NUCLEOTIDE SEQUENCE [LARGE SCALE GENOMIC DNA]</scope>
    <source>
        <strain evidence="8 9">KYW382</strain>
    </source>
</reference>
<keyword evidence="2 5" id="KW-0378">Hydrolase</keyword>
<dbReference type="Gene3D" id="3.40.800.10">
    <property type="entry name" value="Ureohydrolase domain"/>
    <property type="match status" value="1"/>
</dbReference>
<dbReference type="CDD" id="cd09988">
    <property type="entry name" value="Formimidoylglutamase"/>
    <property type="match status" value="1"/>
</dbReference>
<comment type="caution">
    <text evidence="8">The sequence shown here is derived from an EMBL/GenBank/DDBJ whole genome shotgun (WGS) entry which is preliminary data.</text>
</comment>
<dbReference type="PANTHER" id="PTHR11358">
    <property type="entry name" value="ARGINASE/AGMATINASE"/>
    <property type="match status" value="1"/>
</dbReference>
<feature type="binding site" evidence="5">
    <location>
        <position position="163"/>
    </location>
    <ligand>
        <name>Mn(2+)</name>
        <dbReference type="ChEBI" id="CHEBI:29035"/>
        <label>1</label>
    </ligand>
</feature>
<evidence type="ECO:0000256" key="1">
    <source>
        <dbReference type="ARBA" id="ARBA00022723"/>
    </source>
</evidence>
<name>A0ABW7N314_9FLAO</name>
<accession>A0ABW7N314</accession>
<dbReference type="Proteomes" id="UP001610100">
    <property type="component" value="Unassembled WGS sequence"/>
</dbReference>
<evidence type="ECO:0000256" key="4">
    <source>
        <dbReference type="ARBA" id="ARBA00023211"/>
    </source>
</evidence>
<dbReference type="EMBL" id="JBAWKB010000003">
    <property type="protein sequence ID" value="MFH6772502.1"/>
    <property type="molecule type" value="Genomic_DNA"/>
</dbReference>
<evidence type="ECO:0000256" key="2">
    <source>
        <dbReference type="ARBA" id="ARBA00022801"/>
    </source>
</evidence>
<dbReference type="PROSITE" id="PS51409">
    <property type="entry name" value="ARGINASE_2"/>
    <property type="match status" value="1"/>
</dbReference>